<organism evidence="2 3">
    <name type="scientific">Suillus fuscotomentosus</name>
    <dbReference type="NCBI Taxonomy" id="1912939"/>
    <lineage>
        <taxon>Eukaryota</taxon>
        <taxon>Fungi</taxon>
        <taxon>Dikarya</taxon>
        <taxon>Basidiomycota</taxon>
        <taxon>Agaricomycotina</taxon>
        <taxon>Agaricomycetes</taxon>
        <taxon>Agaricomycetidae</taxon>
        <taxon>Boletales</taxon>
        <taxon>Suillineae</taxon>
        <taxon>Suillaceae</taxon>
        <taxon>Suillus</taxon>
    </lineage>
</organism>
<comment type="caution">
    <text evidence="2">The sequence shown here is derived from an EMBL/GenBank/DDBJ whole genome shotgun (WGS) entry which is preliminary data.</text>
</comment>
<dbReference type="Proteomes" id="UP001195769">
    <property type="component" value="Unassembled WGS sequence"/>
</dbReference>
<dbReference type="RefSeq" id="XP_041217046.1">
    <property type="nucleotide sequence ID" value="XM_041377964.1"/>
</dbReference>
<evidence type="ECO:0000313" key="3">
    <source>
        <dbReference type="Proteomes" id="UP001195769"/>
    </source>
</evidence>
<keyword evidence="3" id="KW-1185">Reference proteome</keyword>
<dbReference type="AlphaFoldDB" id="A0AAD4DPE1"/>
<proteinExistence type="predicted"/>
<evidence type="ECO:0000313" key="2">
    <source>
        <dbReference type="EMBL" id="KAG1887970.1"/>
    </source>
</evidence>
<accession>A0AAD4DPE1</accession>
<dbReference type="GeneID" id="64672262"/>
<name>A0AAD4DPE1_9AGAM</name>
<gene>
    <name evidence="2" type="ORF">F5891DRAFT_987929</name>
</gene>
<dbReference type="EMBL" id="JABBWK010000187">
    <property type="protein sequence ID" value="KAG1887970.1"/>
    <property type="molecule type" value="Genomic_DNA"/>
</dbReference>
<feature type="compositionally biased region" description="Polar residues" evidence="1">
    <location>
        <begin position="261"/>
        <end position="273"/>
    </location>
</feature>
<evidence type="ECO:0000256" key="1">
    <source>
        <dbReference type="SAM" id="MobiDB-lite"/>
    </source>
</evidence>
<reference evidence="2" key="1">
    <citation type="journal article" date="2020" name="New Phytol.">
        <title>Comparative genomics reveals dynamic genome evolution in host specialist ectomycorrhizal fungi.</title>
        <authorList>
            <person name="Lofgren L.A."/>
            <person name="Nguyen N.H."/>
            <person name="Vilgalys R."/>
            <person name="Ruytinx J."/>
            <person name="Liao H.L."/>
            <person name="Branco S."/>
            <person name="Kuo A."/>
            <person name="LaButti K."/>
            <person name="Lipzen A."/>
            <person name="Andreopoulos W."/>
            <person name="Pangilinan J."/>
            <person name="Riley R."/>
            <person name="Hundley H."/>
            <person name="Na H."/>
            <person name="Barry K."/>
            <person name="Grigoriev I.V."/>
            <person name="Stajich J.E."/>
            <person name="Kennedy P.G."/>
        </authorList>
    </citation>
    <scope>NUCLEOTIDE SEQUENCE</scope>
    <source>
        <strain evidence="2">FC203</strain>
    </source>
</reference>
<feature type="region of interest" description="Disordered" evidence="1">
    <location>
        <begin position="180"/>
        <end position="315"/>
    </location>
</feature>
<feature type="region of interest" description="Disordered" evidence="1">
    <location>
        <begin position="93"/>
        <end position="129"/>
    </location>
</feature>
<sequence length="339" mass="38567">MSGVHLSHCKNPKEPVPWKEVILRQDELIPPPYLPEGKKLREPSRMTWHEETELLQFWWWSKVKKEVRPPVIWNCKGEVDTEMTELEAVGTQVKSRAQRTSQKTSTKQATVHLDGSEDTDNQMQEEKINADKRLVGRTRLRRKVQVSMAIPESDHAEETYSDAIQMPRKHEARINKLGRTSGKGVAHLPPNNIPAEDSEQGADDKHEETCQIQQPQPHQEVAIWSKTKPTPAKQSDPEPSAFRYLEPPVDNPRRVGLASHPTGQLRTTQSGRSNAAKKPVTKKYVQNKSSKIAPRGKKCPAEDQLQDSPAKWTRSQTVNIPTKRLKKPNSRYATNFVRG</sequence>
<protein>
    <submittedName>
        <fullName evidence="2">Uncharacterized protein</fullName>
    </submittedName>
</protein>
<feature type="compositionally biased region" description="Polar residues" evidence="1">
    <location>
        <begin position="93"/>
        <end position="109"/>
    </location>
</feature>